<dbReference type="KEGG" id="fls:GLV81_04295"/>
<keyword evidence="1" id="KW-0732">Signal</keyword>
<dbReference type="SUPFAM" id="SSF51658">
    <property type="entry name" value="Xylose isomerase-like"/>
    <property type="match status" value="1"/>
</dbReference>
<evidence type="ECO:0000256" key="1">
    <source>
        <dbReference type="SAM" id="SignalP"/>
    </source>
</evidence>
<dbReference type="InterPro" id="IPR050312">
    <property type="entry name" value="IolE/XylAMocC-like"/>
</dbReference>
<dbReference type="InterPro" id="IPR036237">
    <property type="entry name" value="Xyl_isomerase-like_sf"/>
</dbReference>
<protein>
    <submittedName>
        <fullName evidence="3">TIM barrel protein</fullName>
    </submittedName>
</protein>
<organism evidence="3 4">
    <name type="scientific">Phnomibacter ginsenosidimutans</name>
    <dbReference type="NCBI Taxonomy" id="2676868"/>
    <lineage>
        <taxon>Bacteria</taxon>
        <taxon>Pseudomonadati</taxon>
        <taxon>Bacteroidota</taxon>
        <taxon>Chitinophagia</taxon>
        <taxon>Chitinophagales</taxon>
        <taxon>Chitinophagaceae</taxon>
        <taxon>Phnomibacter</taxon>
    </lineage>
</organism>
<feature type="domain" description="Xylose isomerase-like TIM barrel" evidence="2">
    <location>
        <begin position="141"/>
        <end position="278"/>
    </location>
</feature>
<dbReference type="Pfam" id="PF01261">
    <property type="entry name" value="AP_endonuc_2"/>
    <property type="match status" value="1"/>
</dbReference>
<dbReference type="EMBL" id="CP046566">
    <property type="protein sequence ID" value="QGW27419.1"/>
    <property type="molecule type" value="Genomic_DNA"/>
</dbReference>
<dbReference type="PANTHER" id="PTHR12110:SF41">
    <property type="entry name" value="INOSOSE DEHYDRATASE"/>
    <property type="match status" value="1"/>
</dbReference>
<sequence length="289" mass="32776">MKNNMYRNTFSIVMFAVLAFSCNNNAAKESVPQTTPLSIGIQLWTFHLASFTTALEKVDSCDIRYIQAISGQPIGNTANDSFSSYMPVRAKKYVQELLAKKEIQIKAYGVLNPQSREEWLQHFAFAKEMKIPLLVTEPITAHWDYADSLAGVFNIKIAIHNHPAPAQYYHPDSVLAAMKNHSHIYACADIGHWARSGLDPVKCLQTLKGRIADVHFKDVAAFNVIEADNMLLGKGVIDLQAIIEELQNQKYEGILTIEHEQNWENNVPDLLQNIKWLNDAFRKINYNQK</sequence>
<name>A0A6I6GQU2_9BACT</name>
<dbReference type="InterPro" id="IPR013022">
    <property type="entry name" value="Xyl_isomerase-like_TIM-brl"/>
</dbReference>
<evidence type="ECO:0000313" key="4">
    <source>
        <dbReference type="Proteomes" id="UP000426027"/>
    </source>
</evidence>
<proteinExistence type="predicted"/>
<dbReference type="PANTHER" id="PTHR12110">
    <property type="entry name" value="HYDROXYPYRUVATE ISOMERASE"/>
    <property type="match status" value="1"/>
</dbReference>
<keyword evidence="4" id="KW-1185">Reference proteome</keyword>
<dbReference type="PROSITE" id="PS51257">
    <property type="entry name" value="PROKAR_LIPOPROTEIN"/>
    <property type="match status" value="1"/>
</dbReference>
<reference evidence="3 4" key="1">
    <citation type="submission" date="2019-11" db="EMBL/GenBank/DDBJ databases">
        <authorList>
            <person name="Im W.T."/>
        </authorList>
    </citation>
    <scope>NUCLEOTIDE SEQUENCE [LARGE SCALE GENOMIC DNA]</scope>
    <source>
        <strain evidence="3 4">SB-02</strain>
    </source>
</reference>
<feature type="chain" id="PRO_5026249922" evidence="1">
    <location>
        <begin position="27"/>
        <end position="289"/>
    </location>
</feature>
<dbReference type="AlphaFoldDB" id="A0A6I6GQU2"/>
<dbReference type="Proteomes" id="UP000426027">
    <property type="component" value="Chromosome"/>
</dbReference>
<feature type="signal peptide" evidence="1">
    <location>
        <begin position="1"/>
        <end position="26"/>
    </location>
</feature>
<accession>A0A6I6GQU2</accession>
<evidence type="ECO:0000313" key="3">
    <source>
        <dbReference type="EMBL" id="QGW27419.1"/>
    </source>
</evidence>
<gene>
    <name evidence="3" type="ORF">GLV81_04295</name>
</gene>
<evidence type="ECO:0000259" key="2">
    <source>
        <dbReference type="Pfam" id="PF01261"/>
    </source>
</evidence>
<dbReference type="Gene3D" id="3.20.20.150">
    <property type="entry name" value="Divalent-metal-dependent TIM barrel enzymes"/>
    <property type="match status" value="1"/>
</dbReference>
<dbReference type="RefSeq" id="WP_157477179.1">
    <property type="nucleotide sequence ID" value="NZ_CP046566.1"/>
</dbReference>